<dbReference type="InterPro" id="IPR032718">
    <property type="entry name" value="PGBD4_Znf_C"/>
</dbReference>
<keyword evidence="3" id="KW-1185">Reference proteome</keyword>
<dbReference type="Proteomes" id="UP001283361">
    <property type="component" value="Unassembled WGS sequence"/>
</dbReference>
<protein>
    <recommendedName>
        <fullName evidence="1">PiggyBac transposable element-derived protein 4 C-terminal zinc-finger domain-containing protein</fullName>
    </recommendedName>
</protein>
<organism evidence="2 3">
    <name type="scientific">Elysia crispata</name>
    <name type="common">lettuce slug</name>
    <dbReference type="NCBI Taxonomy" id="231223"/>
    <lineage>
        <taxon>Eukaryota</taxon>
        <taxon>Metazoa</taxon>
        <taxon>Spiralia</taxon>
        <taxon>Lophotrochozoa</taxon>
        <taxon>Mollusca</taxon>
        <taxon>Gastropoda</taxon>
        <taxon>Heterobranchia</taxon>
        <taxon>Euthyneura</taxon>
        <taxon>Panpulmonata</taxon>
        <taxon>Sacoglossa</taxon>
        <taxon>Placobranchoidea</taxon>
        <taxon>Plakobranchidae</taxon>
        <taxon>Elysia</taxon>
    </lineage>
</organism>
<dbReference type="EMBL" id="JAWDGP010001224">
    <property type="protein sequence ID" value="KAK3793509.1"/>
    <property type="molecule type" value="Genomic_DNA"/>
</dbReference>
<sequence>MAAGRWCEKKSAPCSIQKSPDLAAHRSGCRELPLPVPAVQRLAPETHFMETVKQDRNCRVCSMPRQRKRTTNTCSVCPGKPHLCRKDCFKIWHTRLNLSV</sequence>
<name>A0AAE1AT37_9GAST</name>
<evidence type="ECO:0000259" key="1">
    <source>
        <dbReference type="Pfam" id="PF13842"/>
    </source>
</evidence>
<accession>A0AAE1AT37</accession>
<proteinExistence type="predicted"/>
<reference evidence="2" key="1">
    <citation type="journal article" date="2023" name="G3 (Bethesda)">
        <title>A reference genome for the long-term kleptoplast-retaining sea slug Elysia crispata morphotype clarki.</title>
        <authorList>
            <person name="Eastman K.E."/>
            <person name="Pendleton A.L."/>
            <person name="Shaikh M.A."/>
            <person name="Suttiyut T."/>
            <person name="Ogas R."/>
            <person name="Tomko P."/>
            <person name="Gavelis G."/>
            <person name="Widhalm J.R."/>
            <person name="Wisecaver J.H."/>
        </authorList>
    </citation>
    <scope>NUCLEOTIDE SEQUENCE</scope>
    <source>
        <strain evidence="2">ECLA1</strain>
    </source>
</reference>
<comment type="caution">
    <text evidence="2">The sequence shown here is derived from an EMBL/GenBank/DDBJ whole genome shotgun (WGS) entry which is preliminary data.</text>
</comment>
<feature type="domain" description="PiggyBac transposable element-derived protein 4 C-terminal zinc-finger" evidence="1">
    <location>
        <begin position="52"/>
        <end position="93"/>
    </location>
</feature>
<evidence type="ECO:0000313" key="2">
    <source>
        <dbReference type="EMBL" id="KAK3793509.1"/>
    </source>
</evidence>
<evidence type="ECO:0000313" key="3">
    <source>
        <dbReference type="Proteomes" id="UP001283361"/>
    </source>
</evidence>
<dbReference type="AlphaFoldDB" id="A0AAE1AT37"/>
<gene>
    <name evidence="2" type="ORF">RRG08_004695</name>
</gene>
<dbReference type="Pfam" id="PF13842">
    <property type="entry name" value="zf-Tnp_2"/>
    <property type="match status" value="1"/>
</dbReference>